<dbReference type="Gene3D" id="3.30.559.10">
    <property type="entry name" value="Chloramphenicol acetyltransferase-like domain"/>
    <property type="match status" value="1"/>
</dbReference>
<reference evidence="1 2" key="1">
    <citation type="submission" date="2016-12" db="EMBL/GenBank/DDBJ databases">
        <title>The genomes of Aspergillus section Nigri reveals drivers in fungal speciation.</title>
        <authorList>
            <consortium name="DOE Joint Genome Institute"/>
            <person name="Vesth T.C."/>
            <person name="Nybo J."/>
            <person name="Theobald S."/>
            <person name="Brandl J."/>
            <person name="Frisvad J.C."/>
            <person name="Nielsen K.F."/>
            <person name="Lyhne E.K."/>
            <person name="Kogle M.E."/>
            <person name="Kuo A."/>
            <person name="Riley R."/>
            <person name="Clum A."/>
            <person name="Nolan M."/>
            <person name="Lipzen A."/>
            <person name="Salamov A."/>
            <person name="Henrissat B."/>
            <person name="Wiebenga A."/>
            <person name="De Vries R.P."/>
            <person name="Grigoriev I.V."/>
            <person name="Mortensen U.H."/>
            <person name="Andersen M.R."/>
            <person name="Baker S.E."/>
        </authorList>
    </citation>
    <scope>NUCLEOTIDE SEQUENCE [LARGE SCALE GENOMIC DNA]</scope>
    <source>
        <strain evidence="1 2">CBS 121591</strain>
    </source>
</reference>
<keyword evidence="2" id="KW-1185">Reference proteome</keyword>
<dbReference type="RefSeq" id="XP_025492474.1">
    <property type="nucleotide sequence ID" value="XM_025635063.1"/>
</dbReference>
<sequence length="71" mass="8328">MDFYLDFGVLGRVRRYDIPETKVKGVCWVLPARDLGGDVAAQPYELRFVLERAAMERLRADALWRWLLVED</sequence>
<dbReference type="STRING" id="1448315.A0A319CAK3"/>
<evidence type="ECO:0000313" key="1">
    <source>
        <dbReference type="EMBL" id="PYH82274.1"/>
    </source>
</evidence>
<gene>
    <name evidence="1" type="ORF">BO82DRAFT_353831</name>
</gene>
<dbReference type="GeneID" id="37137804"/>
<dbReference type="EMBL" id="KZ821696">
    <property type="protein sequence ID" value="PYH82274.1"/>
    <property type="molecule type" value="Genomic_DNA"/>
</dbReference>
<protein>
    <submittedName>
        <fullName evidence="1">Uncharacterized protein</fullName>
    </submittedName>
</protein>
<proteinExistence type="predicted"/>
<feature type="non-terminal residue" evidence="1">
    <location>
        <position position="71"/>
    </location>
</feature>
<name>A0A319CAK3_9EURO</name>
<dbReference type="AlphaFoldDB" id="A0A319CAK3"/>
<organism evidence="1 2">
    <name type="scientific">Aspergillus uvarum CBS 121591</name>
    <dbReference type="NCBI Taxonomy" id="1448315"/>
    <lineage>
        <taxon>Eukaryota</taxon>
        <taxon>Fungi</taxon>
        <taxon>Dikarya</taxon>
        <taxon>Ascomycota</taxon>
        <taxon>Pezizomycotina</taxon>
        <taxon>Eurotiomycetes</taxon>
        <taxon>Eurotiomycetidae</taxon>
        <taxon>Eurotiales</taxon>
        <taxon>Aspergillaceae</taxon>
        <taxon>Aspergillus</taxon>
        <taxon>Aspergillus subgen. Circumdati</taxon>
    </lineage>
</organism>
<evidence type="ECO:0000313" key="2">
    <source>
        <dbReference type="Proteomes" id="UP000248340"/>
    </source>
</evidence>
<dbReference type="Proteomes" id="UP000248340">
    <property type="component" value="Unassembled WGS sequence"/>
</dbReference>
<dbReference type="OrthoDB" id="1862401at2759"/>
<dbReference type="InterPro" id="IPR023213">
    <property type="entry name" value="CAT-like_dom_sf"/>
</dbReference>
<accession>A0A319CAK3</accession>
<dbReference type="VEuPathDB" id="FungiDB:BO82DRAFT_353831"/>